<evidence type="ECO:0000256" key="2">
    <source>
        <dbReference type="ARBA" id="ARBA00022714"/>
    </source>
</evidence>
<evidence type="ECO:0000313" key="10">
    <source>
        <dbReference type="EMBL" id="MCK8783264.1"/>
    </source>
</evidence>
<evidence type="ECO:0000259" key="9">
    <source>
        <dbReference type="Pfam" id="PF04324"/>
    </source>
</evidence>
<evidence type="ECO:0000256" key="7">
    <source>
        <dbReference type="ARBA" id="ARBA00039386"/>
    </source>
</evidence>
<dbReference type="Pfam" id="PF04324">
    <property type="entry name" value="Fer2_BFD"/>
    <property type="match status" value="1"/>
</dbReference>
<evidence type="ECO:0000256" key="3">
    <source>
        <dbReference type="ARBA" id="ARBA00022723"/>
    </source>
</evidence>
<organism evidence="10 11">
    <name type="scientific">Roseomonas acroporae</name>
    <dbReference type="NCBI Taxonomy" id="2937791"/>
    <lineage>
        <taxon>Bacteria</taxon>
        <taxon>Pseudomonadati</taxon>
        <taxon>Pseudomonadota</taxon>
        <taxon>Alphaproteobacteria</taxon>
        <taxon>Acetobacterales</taxon>
        <taxon>Roseomonadaceae</taxon>
        <taxon>Roseomonas</taxon>
    </lineage>
</organism>
<dbReference type="RefSeq" id="WP_248665390.1">
    <property type="nucleotide sequence ID" value="NZ_JALPRX010000008.1"/>
</dbReference>
<dbReference type="GO" id="GO:0046872">
    <property type="term" value="F:metal ion binding"/>
    <property type="evidence" value="ECO:0007669"/>
    <property type="project" value="UniProtKB-KW"/>
</dbReference>
<keyword evidence="3" id="KW-0479">Metal-binding</keyword>
<dbReference type="EMBL" id="JALPRX010000008">
    <property type="protein sequence ID" value="MCK8783264.1"/>
    <property type="molecule type" value="Genomic_DNA"/>
</dbReference>
<evidence type="ECO:0000256" key="1">
    <source>
        <dbReference type="ARBA" id="ARBA00022448"/>
    </source>
</evidence>
<dbReference type="AlphaFoldDB" id="A0A9X1Y3H9"/>
<feature type="domain" description="BFD-like [2Fe-2S]-binding" evidence="9">
    <location>
        <begin position="2"/>
        <end position="50"/>
    </location>
</feature>
<proteinExistence type="inferred from homology"/>
<keyword evidence="4" id="KW-0249">Electron transport</keyword>
<comment type="caution">
    <text evidence="10">The sequence shown here is derived from an EMBL/GenBank/DDBJ whole genome shotgun (WGS) entry which is preliminary data.</text>
</comment>
<dbReference type="InterPro" id="IPR041854">
    <property type="entry name" value="BFD-like_2Fe2S-bd_dom_sf"/>
</dbReference>
<dbReference type="InterPro" id="IPR007419">
    <property type="entry name" value="BFD-like_2Fe2S-bd_dom"/>
</dbReference>
<keyword evidence="11" id="KW-1185">Reference proteome</keyword>
<reference evidence="10" key="1">
    <citation type="submission" date="2022-04" db="EMBL/GenBank/DDBJ databases">
        <title>Roseomonas acroporae sp. nov., isolated from coral Acropora digitifera.</title>
        <authorList>
            <person name="Sun H."/>
        </authorList>
    </citation>
    <scope>NUCLEOTIDE SEQUENCE</scope>
    <source>
        <strain evidence="10">NAR14</strain>
    </source>
</reference>
<protein>
    <recommendedName>
        <fullName evidence="7">Bacterioferritin-associated ferredoxin</fullName>
    </recommendedName>
</protein>
<dbReference type="InterPro" id="IPR052371">
    <property type="entry name" value="BFD-associated_ferredoxin"/>
</dbReference>
<dbReference type="PANTHER" id="PTHR37424">
    <property type="entry name" value="BACTERIOFERRITIN-ASSOCIATED FERREDOXIN"/>
    <property type="match status" value="1"/>
</dbReference>
<evidence type="ECO:0000313" key="11">
    <source>
        <dbReference type="Proteomes" id="UP001139516"/>
    </source>
</evidence>
<evidence type="ECO:0000256" key="8">
    <source>
        <dbReference type="ARBA" id="ARBA00046332"/>
    </source>
</evidence>
<keyword evidence="2" id="KW-0001">2Fe-2S</keyword>
<accession>A0A9X1Y3H9</accession>
<dbReference type="PANTHER" id="PTHR37424:SF1">
    <property type="entry name" value="BACTERIOFERRITIN-ASSOCIATED FERREDOXIN"/>
    <property type="match status" value="1"/>
</dbReference>
<sequence>MYVCLCNAITDRDVRRVASENGVSRPAEVYEACGCRAQCGRCVKMMLNMLRGEGNEGAEAALQGA</sequence>
<gene>
    <name evidence="10" type="ORF">M0638_02570</name>
</gene>
<keyword evidence="5" id="KW-0408">Iron</keyword>
<comment type="similarity">
    <text evidence="8">Belongs to the Bfd family.</text>
</comment>
<dbReference type="Proteomes" id="UP001139516">
    <property type="component" value="Unassembled WGS sequence"/>
</dbReference>
<evidence type="ECO:0000256" key="5">
    <source>
        <dbReference type="ARBA" id="ARBA00023004"/>
    </source>
</evidence>
<evidence type="ECO:0000256" key="6">
    <source>
        <dbReference type="ARBA" id="ARBA00023014"/>
    </source>
</evidence>
<dbReference type="Gene3D" id="1.10.10.1100">
    <property type="entry name" value="BFD-like [2Fe-2S]-binding domain"/>
    <property type="match status" value="1"/>
</dbReference>
<dbReference type="GO" id="GO:0051537">
    <property type="term" value="F:2 iron, 2 sulfur cluster binding"/>
    <property type="evidence" value="ECO:0007669"/>
    <property type="project" value="UniProtKB-KW"/>
</dbReference>
<evidence type="ECO:0000256" key="4">
    <source>
        <dbReference type="ARBA" id="ARBA00022982"/>
    </source>
</evidence>
<name>A0A9X1Y3H9_9PROT</name>
<keyword evidence="1" id="KW-0813">Transport</keyword>
<keyword evidence="6" id="KW-0411">Iron-sulfur</keyword>